<dbReference type="Gene3D" id="1.20.58.2190">
    <property type="match status" value="1"/>
</dbReference>
<keyword evidence="4" id="KW-1185">Reference proteome</keyword>
<dbReference type="SUPFAM" id="SSF54236">
    <property type="entry name" value="Ubiquitin-like"/>
    <property type="match status" value="1"/>
</dbReference>
<feature type="domain" description="PUB" evidence="2">
    <location>
        <begin position="200"/>
        <end position="287"/>
    </location>
</feature>
<comment type="caution">
    <text evidence="3">The sequence shown here is derived from an EMBL/GenBank/DDBJ whole genome shotgun (WGS) entry which is preliminary data.</text>
</comment>
<dbReference type="PANTHER" id="PTHR23153">
    <property type="entry name" value="UBX-RELATED"/>
    <property type="match status" value="1"/>
</dbReference>
<evidence type="ECO:0000313" key="4">
    <source>
        <dbReference type="Proteomes" id="UP000748531"/>
    </source>
</evidence>
<protein>
    <submittedName>
        <fullName evidence="3">UBX domain-containing protein 6</fullName>
    </submittedName>
</protein>
<dbReference type="PANTHER" id="PTHR23153:SF38">
    <property type="entry name" value="UBX DOMAIN-CONTAINING PROTEIN 6"/>
    <property type="match status" value="1"/>
</dbReference>
<feature type="compositionally biased region" description="Low complexity" evidence="1">
    <location>
        <begin position="54"/>
        <end position="66"/>
    </location>
</feature>
<dbReference type="InterPro" id="IPR029071">
    <property type="entry name" value="Ubiquitin-like_domsf"/>
</dbReference>
<gene>
    <name evidence="3" type="ORF">PHET_00430</name>
</gene>
<accession>A0A8J4SV53</accession>
<sequence length="486" mass="55177">MSKILEFFKTKKLEKKFSRLGEGYRLGESSSCDVAVHRSLPEPPSGAPTRQLPSETSESAAKAAEAAMERLNQRKKKPEKPVNHEVKRELEELHRAQREAEDLKERFTQKVIATEKPSALSRVLFWCPALFGDAVVGTRDQVEQSINEYLSSEAKANFPEAATLMLVRGLENFKPLISPDIPLAEQPTPSEWREKRRQNFARILNNLIQYPDNPVYRKLRVGNQLVRDLLSIDGAKQFFQACRFTEQTLETSKPTASSGEPLEACSSPVTEPFLVISEEDAREITHLQRMLELLNSAEPIMPELYRETKVFWASGNAPPMLSRDQLPEEYFCMTKDELKRSLERQQRVIEESGMLLTKAMRERLKVQEIRLFRYALIRVRLPGDLVIQGTFYANDTLGKVREWITDCLAVPSMEYQLWAPPGTIQSGKSNQPLTMRTELTNETATLIDLSLAPCGLINLSIPNTQSSTGQTRNLLRSDLLKNVNSL</sequence>
<evidence type="ECO:0000313" key="3">
    <source>
        <dbReference type="EMBL" id="KAF5406050.1"/>
    </source>
</evidence>
<evidence type="ECO:0000256" key="1">
    <source>
        <dbReference type="SAM" id="MobiDB-lite"/>
    </source>
</evidence>
<dbReference type="Gene3D" id="3.10.20.90">
    <property type="entry name" value="Phosphatidylinositol 3-kinase Catalytic Subunit, Chain A, domain 1"/>
    <property type="match status" value="1"/>
</dbReference>
<dbReference type="AlphaFoldDB" id="A0A8J4SV53"/>
<evidence type="ECO:0000259" key="2">
    <source>
        <dbReference type="Pfam" id="PF09409"/>
    </source>
</evidence>
<name>A0A8J4SV53_9TREM</name>
<dbReference type="Pfam" id="PF09409">
    <property type="entry name" value="PUB"/>
    <property type="match status" value="1"/>
</dbReference>
<dbReference type="InterPro" id="IPR018997">
    <property type="entry name" value="PUB_domain"/>
</dbReference>
<dbReference type="SUPFAM" id="SSF143503">
    <property type="entry name" value="PUG domain-like"/>
    <property type="match status" value="1"/>
</dbReference>
<dbReference type="GO" id="GO:0005737">
    <property type="term" value="C:cytoplasm"/>
    <property type="evidence" value="ECO:0007669"/>
    <property type="project" value="TreeGrafter"/>
</dbReference>
<dbReference type="OrthoDB" id="49605at2759"/>
<feature type="region of interest" description="Disordered" evidence="1">
    <location>
        <begin position="29"/>
        <end position="86"/>
    </location>
</feature>
<dbReference type="Proteomes" id="UP000748531">
    <property type="component" value="Unassembled WGS sequence"/>
</dbReference>
<dbReference type="EMBL" id="LUCH01000114">
    <property type="protein sequence ID" value="KAF5406050.1"/>
    <property type="molecule type" value="Genomic_DNA"/>
</dbReference>
<reference evidence="3" key="1">
    <citation type="submission" date="2019-05" db="EMBL/GenBank/DDBJ databases">
        <title>Annotation for the trematode Paragonimus heterotremus.</title>
        <authorList>
            <person name="Choi Y.-J."/>
        </authorList>
    </citation>
    <scope>NUCLEOTIDE SEQUENCE</scope>
    <source>
        <strain evidence="3">LC</strain>
    </source>
</reference>
<dbReference type="InterPro" id="IPR036339">
    <property type="entry name" value="PUB-like_dom_sf"/>
</dbReference>
<organism evidence="3 4">
    <name type="scientific">Paragonimus heterotremus</name>
    <dbReference type="NCBI Taxonomy" id="100268"/>
    <lineage>
        <taxon>Eukaryota</taxon>
        <taxon>Metazoa</taxon>
        <taxon>Spiralia</taxon>
        <taxon>Lophotrochozoa</taxon>
        <taxon>Platyhelminthes</taxon>
        <taxon>Trematoda</taxon>
        <taxon>Digenea</taxon>
        <taxon>Plagiorchiida</taxon>
        <taxon>Troglotremata</taxon>
        <taxon>Troglotrematidae</taxon>
        <taxon>Paragonimus</taxon>
    </lineage>
</organism>
<proteinExistence type="predicted"/>